<dbReference type="Pfam" id="PF01569">
    <property type="entry name" value="PAP2"/>
    <property type="match status" value="1"/>
</dbReference>
<keyword evidence="6 7" id="KW-0472">Membrane</keyword>
<keyword evidence="4" id="KW-0378">Hydrolase</keyword>
<evidence type="ECO:0000256" key="4">
    <source>
        <dbReference type="ARBA" id="ARBA00022801"/>
    </source>
</evidence>
<accession>A0A7X2LZ13</accession>
<evidence type="ECO:0000256" key="5">
    <source>
        <dbReference type="ARBA" id="ARBA00022989"/>
    </source>
</evidence>
<dbReference type="SUPFAM" id="SSF48317">
    <property type="entry name" value="Acid phosphatase/Vanadium-dependent haloperoxidase"/>
    <property type="match status" value="1"/>
</dbReference>
<dbReference type="PANTHER" id="PTHR14969">
    <property type="entry name" value="SPHINGOSINE-1-PHOSPHATE PHOSPHOHYDROLASE"/>
    <property type="match status" value="1"/>
</dbReference>
<dbReference type="SMART" id="SM00014">
    <property type="entry name" value="acidPPc"/>
    <property type="match status" value="1"/>
</dbReference>
<dbReference type="GO" id="GO:0016787">
    <property type="term" value="F:hydrolase activity"/>
    <property type="evidence" value="ECO:0007669"/>
    <property type="project" value="UniProtKB-KW"/>
</dbReference>
<feature type="transmembrane region" description="Helical" evidence="7">
    <location>
        <begin position="59"/>
        <end position="81"/>
    </location>
</feature>
<evidence type="ECO:0000313" key="10">
    <source>
        <dbReference type="Proteomes" id="UP000448867"/>
    </source>
</evidence>
<evidence type="ECO:0000256" key="6">
    <source>
        <dbReference type="ARBA" id="ARBA00023136"/>
    </source>
</evidence>
<feature type="transmembrane region" description="Helical" evidence="7">
    <location>
        <begin position="117"/>
        <end position="145"/>
    </location>
</feature>
<reference evidence="9 10" key="1">
    <citation type="submission" date="2019-11" db="EMBL/GenBank/DDBJ databases">
        <title>Bacillus lacus genome.</title>
        <authorList>
            <person name="Allen C.J."/>
            <person name="Newman J.D."/>
        </authorList>
    </citation>
    <scope>NUCLEOTIDE SEQUENCE [LARGE SCALE GENOMIC DNA]</scope>
    <source>
        <strain evidence="9 10">KCTC 33946</strain>
    </source>
</reference>
<gene>
    <name evidence="9" type="ORF">GJU40_09495</name>
</gene>
<evidence type="ECO:0000256" key="3">
    <source>
        <dbReference type="ARBA" id="ARBA00022692"/>
    </source>
</evidence>
<feature type="domain" description="Phosphatidic acid phosphatase type 2/haloperoxidase" evidence="8">
    <location>
        <begin position="60"/>
        <end position="172"/>
    </location>
</feature>
<dbReference type="Proteomes" id="UP000448867">
    <property type="component" value="Unassembled WGS sequence"/>
</dbReference>
<dbReference type="PANTHER" id="PTHR14969:SF62">
    <property type="entry name" value="DECAPRENYLPHOSPHORYL-5-PHOSPHORIBOSE PHOSPHATASE RV3807C-RELATED"/>
    <property type="match status" value="1"/>
</dbReference>
<keyword evidence="3 7" id="KW-0812">Transmembrane</keyword>
<evidence type="ECO:0000256" key="7">
    <source>
        <dbReference type="SAM" id="Phobius"/>
    </source>
</evidence>
<comment type="subcellular location">
    <subcellularLocation>
        <location evidence="1">Cell membrane</location>
        <topology evidence="1">Multi-pass membrane protein</topology>
    </subcellularLocation>
</comment>
<dbReference type="RefSeq" id="WP_154307547.1">
    <property type="nucleotide sequence ID" value="NZ_WKKI01000015.1"/>
</dbReference>
<comment type="caution">
    <text evidence="9">The sequence shown here is derived from an EMBL/GenBank/DDBJ whole genome shotgun (WGS) entry which is preliminary data.</text>
</comment>
<proteinExistence type="predicted"/>
<dbReference type="EMBL" id="WKKI01000015">
    <property type="protein sequence ID" value="MRX72383.1"/>
    <property type="molecule type" value="Genomic_DNA"/>
</dbReference>
<keyword evidence="5 7" id="KW-1133">Transmembrane helix</keyword>
<protein>
    <submittedName>
        <fullName evidence="9">Phosphatase PAP2 family protein</fullName>
    </submittedName>
</protein>
<dbReference type="OrthoDB" id="9789113at2"/>
<dbReference type="Gene3D" id="1.20.144.10">
    <property type="entry name" value="Phosphatidic acid phosphatase type 2/haloperoxidase"/>
    <property type="match status" value="1"/>
</dbReference>
<dbReference type="InterPro" id="IPR000326">
    <property type="entry name" value="PAP2/HPO"/>
</dbReference>
<organism evidence="9 10">
    <name type="scientific">Metabacillus lacus</name>
    <dbReference type="NCBI Taxonomy" id="1983721"/>
    <lineage>
        <taxon>Bacteria</taxon>
        <taxon>Bacillati</taxon>
        <taxon>Bacillota</taxon>
        <taxon>Bacilli</taxon>
        <taxon>Bacillales</taxon>
        <taxon>Bacillaceae</taxon>
        <taxon>Metabacillus</taxon>
    </lineage>
</organism>
<evidence type="ECO:0000256" key="1">
    <source>
        <dbReference type="ARBA" id="ARBA00004651"/>
    </source>
</evidence>
<evidence type="ECO:0000313" key="9">
    <source>
        <dbReference type="EMBL" id="MRX72383.1"/>
    </source>
</evidence>
<dbReference type="AlphaFoldDB" id="A0A7X2LZ13"/>
<sequence>MKTKLMLNMYDFECRLFRSVNRHFDRKFLNFYFRHITHVGGASATILFCLLLITLSEGTLRLTGIACAASLLLSHLPVAAVKKLYPRKRPYLALLETRFPNNPLEDHSFPSGHTTAIFSVLIPVMLFSPVLLGILLPLAISVGISRIYLGLHYPSDVLAGCLLGTSAGFAAYTAVMYLFENIFILA</sequence>
<feature type="transmembrane region" description="Helical" evidence="7">
    <location>
        <begin position="31"/>
        <end position="53"/>
    </location>
</feature>
<feature type="transmembrane region" description="Helical" evidence="7">
    <location>
        <begin position="157"/>
        <end position="179"/>
    </location>
</feature>
<keyword evidence="10" id="KW-1185">Reference proteome</keyword>
<evidence type="ECO:0000256" key="2">
    <source>
        <dbReference type="ARBA" id="ARBA00022475"/>
    </source>
</evidence>
<dbReference type="CDD" id="cd01610">
    <property type="entry name" value="PAP2_like"/>
    <property type="match status" value="1"/>
</dbReference>
<dbReference type="GO" id="GO:0005886">
    <property type="term" value="C:plasma membrane"/>
    <property type="evidence" value="ECO:0007669"/>
    <property type="project" value="UniProtKB-SubCell"/>
</dbReference>
<keyword evidence="2" id="KW-1003">Cell membrane</keyword>
<evidence type="ECO:0000259" key="8">
    <source>
        <dbReference type="SMART" id="SM00014"/>
    </source>
</evidence>
<name>A0A7X2LZ13_9BACI</name>
<dbReference type="InterPro" id="IPR036938">
    <property type="entry name" value="PAP2/HPO_sf"/>
</dbReference>